<dbReference type="Proteomes" id="UP001056120">
    <property type="component" value="Linkage Group LG19"/>
</dbReference>
<dbReference type="EMBL" id="CM042036">
    <property type="protein sequence ID" value="KAI3744498.1"/>
    <property type="molecule type" value="Genomic_DNA"/>
</dbReference>
<organism evidence="1 2">
    <name type="scientific">Smallanthus sonchifolius</name>
    <dbReference type="NCBI Taxonomy" id="185202"/>
    <lineage>
        <taxon>Eukaryota</taxon>
        <taxon>Viridiplantae</taxon>
        <taxon>Streptophyta</taxon>
        <taxon>Embryophyta</taxon>
        <taxon>Tracheophyta</taxon>
        <taxon>Spermatophyta</taxon>
        <taxon>Magnoliopsida</taxon>
        <taxon>eudicotyledons</taxon>
        <taxon>Gunneridae</taxon>
        <taxon>Pentapetalae</taxon>
        <taxon>asterids</taxon>
        <taxon>campanulids</taxon>
        <taxon>Asterales</taxon>
        <taxon>Asteraceae</taxon>
        <taxon>Asteroideae</taxon>
        <taxon>Heliantheae alliance</taxon>
        <taxon>Millerieae</taxon>
        <taxon>Smallanthus</taxon>
    </lineage>
</organism>
<sequence>MKSRKIVSLSRLRFTRPQIAFLAAVSRVVGETRPTPMVVVFLNHKPITVAAGTGGLYRRRRLLSSARAKPSKASSSTVTAMVSAVRRHDVAGSDDEGLPTLSRKTLFLSFSLHAHMCS</sequence>
<reference evidence="2" key="1">
    <citation type="journal article" date="2022" name="Mol. Ecol. Resour.">
        <title>The genomes of chicory, endive, great burdock and yacon provide insights into Asteraceae palaeo-polyploidization history and plant inulin production.</title>
        <authorList>
            <person name="Fan W."/>
            <person name="Wang S."/>
            <person name="Wang H."/>
            <person name="Wang A."/>
            <person name="Jiang F."/>
            <person name="Liu H."/>
            <person name="Zhao H."/>
            <person name="Xu D."/>
            <person name="Zhang Y."/>
        </authorList>
    </citation>
    <scope>NUCLEOTIDE SEQUENCE [LARGE SCALE GENOMIC DNA]</scope>
    <source>
        <strain evidence="2">cv. Yunnan</strain>
    </source>
</reference>
<evidence type="ECO:0000313" key="1">
    <source>
        <dbReference type="EMBL" id="KAI3744498.1"/>
    </source>
</evidence>
<protein>
    <submittedName>
        <fullName evidence="1">Uncharacterized protein</fullName>
    </submittedName>
</protein>
<gene>
    <name evidence="1" type="ORF">L1987_57580</name>
</gene>
<evidence type="ECO:0000313" key="2">
    <source>
        <dbReference type="Proteomes" id="UP001056120"/>
    </source>
</evidence>
<reference evidence="1 2" key="2">
    <citation type="journal article" date="2022" name="Mol. Ecol. Resour.">
        <title>The genomes of chicory, endive, great burdock and yacon provide insights into Asteraceae paleo-polyploidization history and plant inulin production.</title>
        <authorList>
            <person name="Fan W."/>
            <person name="Wang S."/>
            <person name="Wang H."/>
            <person name="Wang A."/>
            <person name="Jiang F."/>
            <person name="Liu H."/>
            <person name="Zhao H."/>
            <person name="Xu D."/>
            <person name="Zhang Y."/>
        </authorList>
    </citation>
    <scope>NUCLEOTIDE SEQUENCE [LARGE SCALE GENOMIC DNA]</scope>
    <source>
        <strain evidence="2">cv. Yunnan</strain>
        <tissue evidence="1">Leaves</tissue>
    </source>
</reference>
<comment type="caution">
    <text evidence="1">The sequence shown here is derived from an EMBL/GenBank/DDBJ whole genome shotgun (WGS) entry which is preliminary data.</text>
</comment>
<accession>A0ACB9DDP1</accession>
<keyword evidence="2" id="KW-1185">Reference proteome</keyword>
<proteinExistence type="predicted"/>
<name>A0ACB9DDP1_9ASTR</name>